<accession>A0A5J4JGZ5</accession>
<evidence type="ECO:0000313" key="6">
    <source>
        <dbReference type="EMBL" id="GER69780.1"/>
    </source>
</evidence>
<dbReference type="InterPro" id="IPR006500">
    <property type="entry name" value="Helicase_put_C_phage/plasmid"/>
</dbReference>
<dbReference type="Proteomes" id="UP000391919">
    <property type="component" value="Unassembled WGS sequence"/>
</dbReference>
<gene>
    <name evidence="6" type="ORF">BpJC7_10830</name>
</gene>
<dbReference type="NCBIfam" id="TIGR01613">
    <property type="entry name" value="primase_Cterm"/>
    <property type="match status" value="1"/>
</dbReference>
<evidence type="ECO:0000256" key="3">
    <source>
        <dbReference type="ARBA" id="ARBA00022806"/>
    </source>
</evidence>
<feature type="domain" description="SF3 helicase" evidence="5">
    <location>
        <begin position="457"/>
        <end position="614"/>
    </location>
</feature>
<evidence type="ECO:0000256" key="4">
    <source>
        <dbReference type="ARBA" id="ARBA00022840"/>
    </source>
</evidence>
<dbReference type="Pfam" id="PF08706">
    <property type="entry name" value="D5_N"/>
    <property type="match status" value="1"/>
</dbReference>
<dbReference type="InterPro" id="IPR051620">
    <property type="entry name" value="ORF904-like_C"/>
</dbReference>
<dbReference type="Pfam" id="PF19263">
    <property type="entry name" value="DUF5906"/>
    <property type="match status" value="1"/>
</dbReference>
<keyword evidence="3" id="KW-0347">Helicase</keyword>
<dbReference type="InterPro" id="IPR004968">
    <property type="entry name" value="DNA_primase/NTPase_C"/>
</dbReference>
<dbReference type="PANTHER" id="PTHR35372:SF2">
    <property type="entry name" value="SF3 HELICASE DOMAIN-CONTAINING PROTEIN"/>
    <property type="match status" value="1"/>
</dbReference>
<sequence>MQELMDMKIWMLWRWATDKNGKSTKQPFAAGGGPTGTDDKWSHTWVTYNEAVKAKEHNPVAAGIGFKIPKGYYFIDIDHKPLTDPFVQMLLERFNSYTERSVSGNGIHIYGKCDFEKLPTYVDKNGNPRLDKAYYMKNPNNHLELYVGGLTNRFAAYTGYVILNEQLKESTAAILLTLDKNMRKSKKARYSAKRDCERINFDIVCNLRKQKNGDKFKKLYDDGDISGYGSHSEADAALCAMIAFRTGPDPAAIDEIFRSSALYREKWERDDYREATINAGINACHGTFHKSRMEHPYFIKFHEQTGEPYVSVPLLAKYVREHLRYVLVRDNGKQGLLKYVYENGCYRLYADNMLMGIIKQYIADYDEELVRMGIVSETLQHITTDLNYVSQDELNADEDLINFRNGLLRITADNAILAPHSPDILSTIQIPCNWSGRETPTPVFDRYMHTLTDGDKAIEHLLLEFIGVCISNIKGWRMKKALFLVGDGDTGKSQLKSLVERLLGKGNFIGIDLKEIEARFGTGAIYGTRLAGSSDMSFLSVDELKTFKKITGGDSLYAEFKGQQAFEFTYNGLLWFCMNRLPKFGGDDGKWVYDRIMVVRCPNVIPKDKQDKTLLDKMYAERDGIVYKAVMALQTVIANGYSFSEPDSVSLAREQYMSENNTVISFYEECMCKRSEGKFNDSATTSRIYDVYRAWCHDNNNGFAKTAKEFRETLASHLGCTFKEMTVHTNKGTYYKNLTLTIEAKEQYKKAYGYDSTDFLS</sequence>
<proteinExistence type="predicted"/>
<dbReference type="SUPFAM" id="SSF52540">
    <property type="entry name" value="P-loop containing nucleoside triphosphate hydrolases"/>
    <property type="match status" value="1"/>
</dbReference>
<dbReference type="InterPro" id="IPR014818">
    <property type="entry name" value="Phage/plasmid_primase_P4_C"/>
</dbReference>
<keyword evidence="1" id="KW-0547">Nucleotide-binding</keyword>
<dbReference type="PROSITE" id="PS51206">
    <property type="entry name" value="SF3_HELICASE_1"/>
    <property type="match status" value="1"/>
</dbReference>
<keyword evidence="2" id="KW-0378">Hydrolase</keyword>
<keyword evidence="7" id="KW-1185">Reference proteome</keyword>
<dbReference type="EMBL" id="BKZQ01000010">
    <property type="protein sequence ID" value="GER69780.1"/>
    <property type="molecule type" value="Genomic_DNA"/>
</dbReference>
<dbReference type="GO" id="GO:0004386">
    <property type="term" value="F:helicase activity"/>
    <property type="evidence" value="ECO:0007669"/>
    <property type="project" value="UniProtKB-KW"/>
</dbReference>
<protein>
    <recommendedName>
        <fullName evidence="5">SF3 helicase domain-containing protein</fullName>
    </recommendedName>
</protein>
<evidence type="ECO:0000313" key="7">
    <source>
        <dbReference type="Proteomes" id="UP000391919"/>
    </source>
</evidence>
<organism evidence="6 7">
    <name type="scientific">Weizmannia acidilactici</name>
    <dbReference type="NCBI Taxonomy" id="2607726"/>
    <lineage>
        <taxon>Bacteria</taxon>
        <taxon>Bacillati</taxon>
        <taxon>Bacillota</taxon>
        <taxon>Bacilli</taxon>
        <taxon>Bacillales</taxon>
        <taxon>Bacillaceae</taxon>
        <taxon>Heyndrickxia</taxon>
    </lineage>
</organism>
<dbReference type="InterPro" id="IPR014015">
    <property type="entry name" value="Helicase_SF3_DNA-vir"/>
</dbReference>
<evidence type="ECO:0000256" key="2">
    <source>
        <dbReference type="ARBA" id="ARBA00022801"/>
    </source>
</evidence>
<dbReference type="PANTHER" id="PTHR35372">
    <property type="entry name" value="ATP BINDING PROTEIN-RELATED"/>
    <property type="match status" value="1"/>
</dbReference>
<dbReference type="InterPro" id="IPR054468">
    <property type="entry name" value="NrSPol-like_HBD"/>
</dbReference>
<dbReference type="GO" id="GO:0005524">
    <property type="term" value="F:ATP binding"/>
    <property type="evidence" value="ECO:0007669"/>
    <property type="project" value="UniProtKB-KW"/>
</dbReference>
<dbReference type="Pfam" id="PF03288">
    <property type="entry name" value="Pox_D5"/>
    <property type="match status" value="1"/>
</dbReference>
<dbReference type="GO" id="GO:0016787">
    <property type="term" value="F:hydrolase activity"/>
    <property type="evidence" value="ECO:0007669"/>
    <property type="project" value="UniProtKB-KW"/>
</dbReference>
<dbReference type="AlphaFoldDB" id="A0A5J4JGZ5"/>
<dbReference type="Pfam" id="PF22763">
    <property type="entry name" value="NrS1-1_pol-like_HBD"/>
    <property type="match status" value="1"/>
</dbReference>
<dbReference type="SMART" id="SM00885">
    <property type="entry name" value="D5_N"/>
    <property type="match status" value="1"/>
</dbReference>
<evidence type="ECO:0000256" key="1">
    <source>
        <dbReference type="ARBA" id="ARBA00022741"/>
    </source>
</evidence>
<reference evidence="6 7" key="1">
    <citation type="submission" date="2019-09" db="EMBL/GenBank/DDBJ databases">
        <title>Draft genome sequence of Bacillus sp. JC-7.</title>
        <authorList>
            <person name="Tanaka N."/>
            <person name="Shiwa Y."/>
            <person name="Fujita N."/>
            <person name="Tanasupawat S."/>
        </authorList>
    </citation>
    <scope>NUCLEOTIDE SEQUENCE [LARGE SCALE GENOMIC DNA]</scope>
    <source>
        <strain evidence="6 7">JC-7</strain>
    </source>
</reference>
<dbReference type="RefSeq" id="WP_151705901.1">
    <property type="nucleotide sequence ID" value="NZ_BKZQ01000010.1"/>
</dbReference>
<dbReference type="InterPro" id="IPR027417">
    <property type="entry name" value="P-loop_NTPase"/>
</dbReference>
<dbReference type="InterPro" id="IPR045455">
    <property type="entry name" value="NrS-1_pol-like_helicase"/>
</dbReference>
<keyword evidence="4" id="KW-0067">ATP-binding</keyword>
<name>A0A5J4JGZ5_9BACI</name>
<comment type="caution">
    <text evidence="6">The sequence shown here is derived from an EMBL/GenBank/DDBJ whole genome shotgun (WGS) entry which is preliminary data.</text>
</comment>
<dbReference type="Gene3D" id="3.40.50.300">
    <property type="entry name" value="P-loop containing nucleotide triphosphate hydrolases"/>
    <property type="match status" value="1"/>
</dbReference>
<evidence type="ECO:0000259" key="5">
    <source>
        <dbReference type="PROSITE" id="PS51206"/>
    </source>
</evidence>